<protein>
    <recommendedName>
        <fullName evidence="4">G protein-coupled receptor</fullName>
    </recommendedName>
</protein>
<keyword evidence="1" id="KW-1133">Transmembrane helix</keyword>
<reference evidence="2" key="1">
    <citation type="submission" date="2023-10" db="EMBL/GenBank/DDBJ databases">
        <title>Genome assembly of Pristionchus species.</title>
        <authorList>
            <person name="Yoshida K."/>
            <person name="Sommer R.J."/>
        </authorList>
    </citation>
    <scope>NUCLEOTIDE SEQUENCE</scope>
    <source>
        <strain evidence="2">RS5133</strain>
    </source>
</reference>
<sequence length="130" mass="14886">PSISNNLTNFTLAGLIDTDYHLAMSLLGSISVLVSIVLIYLIILKTPLASKQYRIGLVVLQLCFLFFDVHWCFLFVPLFTLPYFAGYCTGLLCTTIKIDMHLHMIFTLLMATETFAWFFICMLQRHQVLL</sequence>
<feature type="non-terminal residue" evidence="2">
    <location>
        <position position="130"/>
    </location>
</feature>
<feature type="non-terminal residue" evidence="2">
    <location>
        <position position="1"/>
    </location>
</feature>
<feature type="transmembrane region" description="Helical" evidence="1">
    <location>
        <begin position="20"/>
        <end position="43"/>
    </location>
</feature>
<accession>A0AAV5V2H2</accession>
<evidence type="ECO:0008006" key="4">
    <source>
        <dbReference type="Google" id="ProtNLM"/>
    </source>
</evidence>
<proteinExistence type="predicted"/>
<dbReference type="Pfam" id="PF10327">
    <property type="entry name" value="7TM_GPCR_Sri"/>
    <property type="match status" value="1"/>
</dbReference>
<dbReference type="AlphaFoldDB" id="A0AAV5V2H2"/>
<keyword evidence="1" id="KW-0472">Membrane</keyword>
<feature type="transmembrane region" description="Helical" evidence="1">
    <location>
        <begin position="55"/>
        <end position="80"/>
    </location>
</feature>
<keyword evidence="1" id="KW-0812">Transmembrane</keyword>
<dbReference type="Proteomes" id="UP001432322">
    <property type="component" value="Unassembled WGS sequence"/>
</dbReference>
<dbReference type="PANTHER" id="PTHR45830:SF15">
    <property type="entry name" value="SERPENTINE RECEPTOR, CLASS I"/>
    <property type="match status" value="1"/>
</dbReference>
<feature type="transmembrane region" description="Helical" evidence="1">
    <location>
        <begin position="100"/>
        <end position="123"/>
    </location>
</feature>
<dbReference type="PANTHER" id="PTHR45830">
    <property type="entry name" value="SERPENTINE RECEPTOR, CLASS I"/>
    <property type="match status" value="1"/>
</dbReference>
<evidence type="ECO:0000313" key="3">
    <source>
        <dbReference type="Proteomes" id="UP001432322"/>
    </source>
</evidence>
<dbReference type="EMBL" id="BTSY01000002">
    <property type="protein sequence ID" value="GMT12764.1"/>
    <property type="molecule type" value="Genomic_DNA"/>
</dbReference>
<keyword evidence="3" id="KW-1185">Reference proteome</keyword>
<evidence type="ECO:0000256" key="1">
    <source>
        <dbReference type="SAM" id="Phobius"/>
    </source>
</evidence>
<organism evidence="2 3">
    <name type="scientific">Pristionchus fissidentatus</name>
    <dbReference type="NCBI Taxonomy" id="1538716"/>
    <lineage>
        <taxon>Eukaryota</taxon>
        <taxon>Metazoa</taxon>
        <taxon>Ecdysozoa</taxon>
        <taxon>Nematoda</taxon>
        <taxon>Chromadorea</taxon>
        <taxon>Rhabditida</taxon>
        <taxon>Rhabditina</taxon>
        <taxon>Diplogasteromorpha</taxon>
        <taxon>Diplogasteroidea</taxon>
        <taxon>Neodiplogasteridae</taxon>
        <taxon>Pristionchus</taxon>
    </lineage>
</organism>
<evidence type="ECO:0000313" key="2">
    <source>
        <dbReference type="EMBL" id="GMT12764.1"/>
    </source>
</evidence>
<gene>
    <name evidence="2" type="ORF">PFISCL1PPCAC_4061</name>
</gene>
<dbReference type="InterPro" id="IPR019429">
    <property type="entry name" value="7TM_GPCR_serpentine_rcpt_Sri"/>
</dbReference>
<name>A0AAV5V2H2_9BILA</name>
<comment type="caution">
    <text evidence="2">The sequence shown here is derived from an EMBL/GenBank/DDBJ whole genome shotgun (WGS) entry which is preliminary data.</text>
</comment>